<accession>A0ABW1RCL3</accession>
<dbReference type="Proteomes" id="UP001596289">
    <property type="component" value="Unassembled WGS sequence"/>
</dbReference>
<evidence type="ECO:0000256" key="1">
    <source>
        <dbReference type="SAM" id="Phobius"/>
    </source>
</evidence>
<feature type="transmembrane region" description="Helical" evidence="1">
    <location>
        <begin position="6"/>
        <end position="26"/>
    </location>
</feature>
<keyword evidence="1" id="KW-1133">Transmembrane helix</keyword>
<sequence length="95" mass="10679">MNKQGAFILLESVCALTVVAIGVYTFNLTFQQFIAKLQLQRQDTDQAQVLHVAAQHHAHKVGLTQLQVDGQMYQVQTQTQKIRVGQGGHYAEITW</sequence>
<keyword evidence="1" id="KW-0812">Transmembrane</keyword>
<dbReference type="RefSeq" id="WP_125551618.1">
    <property type="nucleotide sequence ID" value="NZ_JBHSSL010000035.1"/>
</dbReference>
<gene>
    <name evidence="2" type="ORF">ACFQGP_06545</name>
</gene>
<evidence type="ECO:0000313" key="3">
    <source>
        <dbReference type="Proteomes" id="UP001596289"/>
    </source>
</evidence>
<proteinExistence type="predicted"/>
<keyword evidence="1" id="KW-0472">Membrane</keyword>
<dbReference type="EMBL" id="JBHSSL010000035">
    <property type="protein sequence ID" value="MFC6170236.1"/>
    <property type="molecule type" value="Genomic_DNA"/>
</dbReference>
<reference evidence="3" key="1">
    <citation type="journal article" date="2019" name="Int. J. Syst. Evol. Microbiol.">
        <title>The Global Catalogue of Microorganisms (GCM) 10K type strain sequencing project: providing services to taxonomists for standard genome sequencing and annotation.</title>
        <authorList>
            <consortium name="The Broad Institute Genomics Platform"/>
            <consortium name="The Broad Institute Genome Sequencing Center for Infectious Disease"/>
            <person name="Wu L."/>
            <person name="Ma J."/>
        </authorList>
    </citation>
    <scope>NUCLEOTIDE SEQUENCE [LARGE SCALE GENOMIC DNA]</scope>
    <source>
        <strain evidence="3">CCM 8904</strain>
    </source>
</reference>
<protein>
    <submittedName>
        <fullName evidence="2">Type II secretion system protein</fullName>
    </submittedName>
</protein>
<evidence type="ECO:0000313" key="2">
    <source>
        <dbReference type="EMBL" id="MFC6170236.1"/>
    </source>
</evidence>
<name>A0ABW1RCL3_9LACO</name>
<organism evidence="2 3">
    <name type="scientific">Loigolactobacillus jiayinensis</name>
    <dbReference type="NCBI Taxonomy" id="2486016"/>
    <lineage>
        <taxon>Bacteria</taxon>
        <taxon>Bacillati</taxon>
        <taxon>Bacillota</taxon>
        <taxon>Bacilli</taxon>
        <taxon>Lactobacillales</taxon>
        <taxon>Lactobacillaceae</taxon>
        <taxon>Loigolactobacillus</taxon>
    </lineage>
</organism>
<keyword evidence="3" id="KW-1185">Reference proteome</keyword>
<comment type="caution">
    <text evidence="2">The sequence shown here is derived from an EMBL/GenBank/DDBJ whole genome shotgun (WGS) entry which is preliminary data.</text>
</comment>